<evidence type="ECO:0000256" key="4">
    <source>
        <dbReference type="HAMAP-Rule" id="MF_01989"/>
    </source>
</evidence>
<comment type="catalytic activity">
    <reaction evidence="4">
        <text>cyanurate + H2O = 1-carboxybiuret + H(+)</text>
        <dbReference type="Rhea" id="RHEA:70363"/>
        <dbReference type="ChEBI" id="CHEBI:15377"/>
        <dbReference type="ChEBI" id="CHEBI:15378"/>
        <dbReference type="ChEBI" id="CHEBI:38028"/>
        <dbReference type="ChEBI" id="CHEBI:142864"/>
        <dbReference type="EC" id="3.5.2.15"/>
    </reaction>
</comment>
<dbReference type="OrthoDB" id="569708at2"/>
<feature type="binding site" evidence="4">
    <location>
        <begin position="347"/>
        <end position="348"/>
    </location>
    <ligand>
        <name>substrate</name>
    </ligand>
</feature>
<feature type="region of interest" description="RU A" evidence="4">
    <location>
        <begin position="1"/>
        <end position="105"/>
    </location>
</feature>
<evidence type="ECO:0000313" key="5">
    <source>
        <dbReference type="EMBL" id="RAI55259.1"/>
    </source>
</evidence>
<keyword evidence="4" id="KW-0479">Metal-binding</keyword>
<dbReference type="Gene3D" id="3.30.1330.170">
    <property type="entry name" value="Cyanuric acid hydrolase/Barbiturase, RU A"/>
    <property type="match status" value="1"/>
</dbReference>
<comment type="function">
    <text evidence="4">Responsible for the hydrolysis of cyanuric acid, an intermediate formed during catabolism of s-triazine based compounds in herbicides such as atrazine and polymers such as melamine. Catalyzes the hydrolytic opening of the s-triazine ring of cyanuric acid (2,4,6-trihydroxy-s-triazine) to yield carbon dioxide and carboxybiuret, which spontaneously decarboxylates to biuret.</text>
</comment>
<dbReference type="InterPro" id="IPR014086">
    <property type="entry name" value="AtzD/Barbiturase"/>
</dbReference>
<evidence type="ECO:0000256" key="3">
    <source>
        <dbReference type="ARBA" id="ARBA00022801"/>
    </source>
</evidence>
<gene>
    <name evidence="5" type="ORF">DOO78_24350</name>
</gene>
<dbReference type="InterPro" id="IPR043008">
    <property type="entry name" value="AtzD/Barbiturase_RUA"/>
</dbReference>
<keyword evidence="6" id="KW-1185">Reference proteome</keyword>
<dbReference type="Gene3D" id="3.30.1330.180">
    <property type="entry name" value="Cyanuric acid hydrolase/Barbiturase, RU B"/>
    <property type="match status" value="1"/>
</dbReference>
<comment type="domain">
    <text evidence="4">The monomer structure is formed from three repeating units (RUs) that share the same structure as one another. The monomer, the active site and substrate all possess threefold rotational symmetry, to the extent that the active site possesses three potential Ser-Lys catalytic dyads. It is possible that any or all of the three active-site serines may act as nucleophile (albeit only one can do so per catalytic cycle).</text>
</comment>
<evidence type="ECO:0000256" key="2">
    <source>
        <dbReference type="ARBA" id="ARBA00011881"/>
    </source>
</evidence>
<comment type="caution">
    <text evidence="4">Lacks conserved residue(s) required for the propagation of feature annotation.</text>
</comment>
<feature type="region of interest" description="RU C" evidence="4">
    <location>
        <begin position="253"/>
        <end position="375"/>
    </location>
</feature>
<feature type="binding site" evidence="4">
    <location>
        <begin position="230"/>
        <end position="231"/>
    </location>
    <ligand>
        <name>substrate</name>
    </ligand>
</feature>
<dbReference type="InterPro" id="IPR043006">
    <property type="entry name" value="AtzD/Barbiturase_RUB"/>
</dbReference>
<feature type="binding site" evidence="4">
    <location>
        <position position="354"/>
    </location>
    <ligand>
        <name>Mg(2+)</name>
        <dbReference type="ChEBI" id="CHEBI:18420"/>
        <note>structural</note>
    </ligand>
</feature>
<dbReference type="Gene3D" id="3.30.1330.160">
    <property type="entry name" value="Cyanuric acid hydrolase/Barbituras, RU C"/>
    <property type="match status" value="1"/>
</dbReference>
<protein>
    <recommendedName>
        <fullName evidence="4">Cyanuric acid amidohydrolase</fullName>
        <shortName evidence="4">CAH</shortName>
        <ecNumber evidence="4">3.5.2.15</ecNumber>
    </recommendedName>
</protein>
<dbReference type="Pfam" id="PF09663">
    <property type="entry name" value="Amido_AtzD_TrzD"/>
    <property type="match status" value="1"/>
</dbReference>
<feature type="active site" evidence="4">
    <location>
        <position position="162"/>
    </location>
</feature>
<feature type="site" description="Important for substrate specificity" evidence="4">
    <location>
        <position position="324"/>
    </location>
</feature>
<reference evidence="6" key="1">
    <citation type="submission" date="2018-06" db="EMBL/GenBank/DDBJ databases">
        <authorList>
            <person name="Khan S.A."/>
        </authorList>
    </citation>
    <scope>NUCLEOTIDE SEQUENCE [LARGE SCALE GENOMIC DNA]</scope>
    <source>
        <strain evidence="6">DB-1506</strain>
    </source>
</reference>
<feature type="active site" description="Nucleophile" evidence="4">
    <location>
        <position position="230"/>
    </location>
</feature>
<keyword evidence="3 4" id="KW-0378">Hydrolase</keyword>
<dbReference type="GO" id="GO:0046872">
    <property type="term" value="F:metal ion binding"/>
    <property type="evidence" value="ECO:0007669"/>
    <property type="project" value="UniProtKB-UniRule"/>
</dbReference>
<proteinExistence type="inferred from homology"/>
<comment type="activity regulation">
    <text evidence="4">Inhibited by barbituric acid.</text>
</comment>
<dbReference type="UniPathway" id="UPA00008">
    <property type="reaction ID" value="UER00502"/>
</dbReference>
<comment type="pathway">
    <text evidence="4">Xenobiotic degradation; atrazine degradation; biuret from cyanurate: step 1/1.</text>
</comment>
<dbReference type="RefSeq" id="WP_111472493.1">
    <property type="nucleotide sequence ID" value="NZ_QLIX01000034.1"/>
</dbReference>
<feature type="binding site" evidence="4">
    <location>
        <position position="301"/>
    </location>
    <ligand>
        <name>Mg(2+)</name>
        <dbReference type="ChEBI" id="CHEBI:18420"/>
        <note>structural</note>
    </ligand>
</feature>
<feature type="binding site" evidence="4">
    <location>
        <position position="328"/>
    </location>
    <ligand>
        <name>substrate</name>
    </ligand>
</feature>
<dbReference type="EMBL" id="QLIX01000034">
    <property type="protein sequence ID" value="RAI55259.1"/>
    <property type="molecule type" value="Genomic_DNA"/>
</dbReference>
<feature type="binding site" evidence="4">
    <location>
        <position position="350"/>
    </location>
    <ligand>
        <name>Mg(2+)</name>
        <dbReference type="ChEBI" id="CHEBI:18420"/>
        <note>structural</note>
    </ligand>
</feature>
<dbReference type="InterPro" id="IPR043007">
    <property type="entry name" value="AtzD/Barbiturase_RUC"/>
</dbReference>
<feature type="binding site" evidence="4">
    <location>
        <position position="353"/>
    </location>
    <ligand>
        <name>Mg(2+)</name>
        <dbReference type="ChEBI" id="CHEBI:18420"/>
        <note>structural</note>
    </ligand>
</feature>
<name>A0A327LX64_9PROT</name>
<dbReference type="NCBIfam" id="TIGR02714">
    <property type="entry name" value="amido_AtzD_TrzD"/>
    <property type="match status" value="1"/>
</dbReference>
<accession>A0A327LX64</accession>
<dbReference type="AlphaFoldDB" id="A0A327LX64"/>
<organism evidence="5 6">
    <name type="scientific">Roseicella frigidaeris</name>
    <dbReference type="NCBI Taxonomy" id="2230885"/>
    <lineage>
        <taxon>Bacteria</taxon>
        <taxon>Pseudomonadati</taxon>
        <taxon>Pseudomonadota</taxon>
        <taxon>Alphaproteobacteria</taxon>
        <taxon>Acetobacterales</taxon>
        <taxon>Roseomonadaceae</taxon>
        <taxon>Roseicella</taxon>
    </lineage>
</organism>
<comment type="subunit">
    <text evidence="2 4">Homotetramer.</text>
</comment>
<dbReference type="HAMAP" id="MF_01989">
    <property type="entry name" value="Cyc_amidohydrol"/>
    <property type="match status" value="1"/>
</dbReference>
<comment type="similarity">
    <text evidence="1 4">Belongs to the cyclic amide hydrolase (CyAH) family.</text>
</comment>
<feature type="binding site" evidence="4">
    <location>
        <begin position="85"/>
        <end position="86"/>
    </location>
    <ligand>
        <name>substrate</name>
    </ligand>
</feature>
<sequence>MPARRALLHRVPMRHPGDTSAIEALFEAGAIHPRQVVAVLGKTEGNGCVNDFTRAYAVQALSLMLGRHLGEAPESVAARVALVMSGGTEGGLSPHFLVFGIGEGAAPQPAGALAIGTAFTPDFAPEEIGRLPQMQATAAAVRAAMAAAGIAEADAVHYVQVKCPLLTSERIAAARARGRSVATEDTYHSMGLSRGASALGVALALGEVAAVPEAAIGADWSLFSGRASTSAGVELLRNEVIVLGTSPAWAGDLTIAHAVMRDAIDLPAVQAALRAAGLPGDGGQLDAAARERLVAVLAKAEPASTGLIRGQRHIMWDDSDINATRHARALVGGVIASAVGRTDLFVSGGAEHQGPDGGGPVAVIARRGDGGAARP</sequence>
<evidence type="ECO:0000256" key="1">
    <source>
        <dbReference type="ARBA" id="ARBA00010947"/>
    </source>
</evidence>
<dbReference type="GO" id="GO:0018753">
    <property type="term" value="F:cyanuric acid amidohydrolase activity"/>
    <property type="evidence" value="ECO:0007669"/>
    <property type="project" value="UniProtKB-UniRule"/>
</dbReference>
<feature type="binding site" evidence="4">
    <location>
        <position position="194"/>
    </location>
    <ligand>
        <name>substrate</name>
    </ligand>
</feature>
<feature type="binding site" evidence="4">
    <location>
        <position position="54"/>
    </location>
    <ligand>
        <name>substrate</name>
    </ligand>
</feature>
<dbReference type="Proteomes" id="UP000249065">
    <property type="component" value="Unassembled WGS sequence"/>
</dbReference>
<evidence type="ECO:0000313" key="6">
    <source>
        <dbReference type="Proteomes" id="UP000249065"/>
    </source>
</evidence>
<comment type="caution">
    <text evidence="5">The sequence shown here is derived from an EMBL/GenBank/DDBJ whole genome shotgun (WGS) entry which is preliminary data.</text>
</comment>
<keyword evidence="4" id="KW-0460">Magnesium</keyword>
<feature type="binding site" evidence="4">
    <location>
        <position position="358"/>
    </location>
    <ligand>
        <name>Mg(2+)</name>
        <dbReference type="ChEBI" id="CHEBI:18420"/>
        <note>structural</note>
    </ligand>
</feature>
<feature type="binding site" evidence="4">
    <location>
        <position position="355"/>
    </location>
    <ligand>
        <name>Mg(2+)</name>
        <dbReference type="ChEBI" id="CHEBI:18420"/>
        <note>structural</note>
    </ligand>
</feature>
<dbReference type="GO" id="GO:0019381">
    <property type="term" value="P:atrazine catabolic process"/>
    <property type="evidence" value="ECO:0007669"/>
    <property type="project" value="UniProtKB-UniRule"/>
</dbReference>
<dbReference type="EC" id="3.5.2.15" evidence="4"/>